<dbReference type="Proteomes" id="UP000229115">
    <property type="component" value="Segment"/>
</dbReference>
<name>A0A0S2MW18_9CAUD</name>
<sequence>MAKKNSPIPSRDSEVMLLLDTFLKDKCQTIDKDYSPDKVTAITFEGSDLVQNFFLNGKDYIMTIDWRLVQE</sequence>
<organism evidence="1 2">
    <name type="scientific">Cellulophaga phage phi4:1_13</name>
    <dbReference type="NCBI Taxonomy" id="1747284"/>
    <lineage>
        <taxon>Viruses</taxon>
        <taxon>Duplodnaviria</taxon>
        <taxon>Heunggongvirae</taxon>
        <taxon>Uroviricota</taxon>
        <taxon>Caudoviricetes</taxon>
        <taxon>Lightbulbvirus</taxon>
        <taxon>Lightbulbvirus Cba41</taxon>
    </lineage>
</organism>
<evidence type="ECO:0000313" key="1">
    <source>
        <dbReference type="EMBL" id="ALO80106.1"/>
    </source>
</evidence>
<gene>
    <name evidence="1" type="ORF">Phi4113_097</name>
</gene>
<protein>
    <submittedName>
        <fullName evidence="1">Uncharacterized protein</fullName>
    </submittedName>
</protein>
<evidence type="ECO:0000313" key="2">
    <source>
        <dbReference type="Proteomes" id="UP000229115"/>
    </source>
</evidence>
<accession>A0A0S2MW18</accession>
<proteinExistence type="predicted"/>
<reference evidence="1 2" key="1">
    <citation type="submission" date="2015-10" db="EMBL/GenBank/DDBJ databases">
        <title>Large-scale maps of variable infection efficiencies in aquatic Bacteriodetes phage-host model systems.</title>
        <authorList>
            <person name="Holmfeldt K."/>
            <person name="Solonenko N."/>
            <person name="Howard-Varona C."/>
            <person name="Moreno M."/>
            <person name="Malmstrom R.R."/>
            <person name="Blow M.J."/>
            <person name="Sullivan M.B."/>
        </authorList>
    </citation>
    <scope>NUCLEOTIDE SEQUENCE [LARGE SCALE GENOMIC DNA]</scope>
</reference>
<dbReference type="EMBL" id="KT962245">
    <property type="protein sequence ID" value="ALO80106.1"/>
    <property type="molecule type" value="Genomic_RNA"/>
</dbReference>